<gene>
    <name evidence="2" type="ORF">CRD36_00050</name>
</gene>
<feature type="compositionally biased region" description="Basic and acidic residues" evidence="1">
    <location>
        <begin position="15"/>
        <end position="29"/>
    </location>
</feature>
<evidence type="ECO:0000256" key="1">
    <source>
        <dbReference type="SAM" id="MobiDB-lite"/>
    </source>
</evidence>
<keyword evidence="3" id="KW-1185">Reference proteome</keyword>
<protein>
    <recommendedName>
        <fullName evidence="4">Conjugal transfer protein TraD</fullName>
    </recommendedName>
</protein>
<dbReference type="InParanoid" id="A0A2G4YX07"/>
<accession>A0A2G4YX07</accession>
<dbReference type="RefSeq" id="WP_099470699.1">
    <property type="nucleotide sequence ID" value="NZ_CP041025.1"/>
</dbReference>
<dbReference type="EMBL" id="PDEM01000002">
    <property type="protein sequence ID" value="PHZ86760.1"/>
    <property type="molecule type" value="Genomic_DNA"/>
</dbReference>
<reference evidence="2 3" key="1">
    <citation type="submission" date="2017-10" db="EMBL/GenBank/DDBJ databases">
        <title>Frigbacter circumglobatus gen. nov. sp. nov., isolated from sediment cultured in situ.</title>
        <authorList>
            <person name="Zhao Z."/>
        </authorList>
    </citation>
    <scope>NUCLEOTIDE SEQUENCE [LARGE SCALE GENOMIC DNA]</scope>
    <source>
        <strain evidence="2 3">ZYL</strain>
    </source>
</reference>
<evidence type="ECO:0008006" key="4">
    <source>
        <dbReference type="Google" id="ProtNLM"/>
    </source>
</evidence>
<organism evidence="2 3">
    <name type="scientific">Paremcibacter congregatus</name>
    <dbReference type="NCBI Taxonomy" id="2043170"/>
    <lineage>
        <taxon>Bacteria</taxon>
        <taxon>Pseudomonadati</taxon>
        <taxon>Pseudomonadota</taxon>
        <taxon>Alphaproteobacteria</taxon>
        <taxon>Emcibacterales</taxon>
        <taxon>Emcibacteraceae</taxon>
        <taxon>Paremcibacter</taxon>
    </lineage>
</organism>
<evidence type="ECO:0000313" key="3">
    <source>
        <dbReference type="Proteomes" id="UP000229730"/>
    </source>
</evidence>
<name>A0A2G4YX07_9PROT</name>
<feature type="region of interest" description="Disordered" evidence="1">
    <location>
        <begin position="1"/>
        <end position="29"/>
    </location>
</feature>
<dbReference type="AlphaFoldDB" id="A0A2G4YX07"/>
<comment type="caution">
    <text evidence="2">The sequence shown here is derived from an EMBL/GenBank/DDBJ whole genome shotgun (WGS) entry which is preliminary data.</text>
</comment>
<sequence length="148" mass="17019">MDAVQKRERHQQSRLAKERSLKASARKKENARKFQLGGMVVKVGLHRLSDDQILGALLDQKRRLEVEEDEILVMWEELCQSTLLAPERIPVTIKFSDKPPEEITKTIKAHGLRWNRITKQWEGMILDDLLLELSTLVGADNLTVVSHD</sequence>
<dbReference type="InterPro" id="IPR009444">
    <property type="entry name" value="Conjugal_tfr_TraD_a-type"/>
</dbReference>
<proteinExistence type="predicted"/>
<dbReference type="Pfam" id="PF06412">
    <property type="entry name" value="TraD"/>
    <property type="match status" value="1"/>
</dbReference>
<evidence type="ECO:0000313" key="2">
    <source>
        <dbReference type="EMBL" id="PHZ86760.1"/>
    </source>
</evidence>
<dbReference type="Proteomes" id="UP000229730">
    <property type="component" value="Unassembled WGS sequence"/>
</dbReference>